<protein>
    <submittedName>
        <fullName evidence="1">Uncharacterized protein</fullName>
    </submittedName>
</protein>
<organism evidence="1 2">
    <name type="scientific">Brassica oleracea var. oleracea</name>
    <dbReference type="NCBI Taxonomy" id="109376"/>
    <lineage>
        <taxon>Eukaryota</taxon>
        <taxon>Viridiplantae</taxon>
        <taxon>Streptophyta</taxon>
        <taxon>Embryophyta</taxon>
        <taxon>Tracheophyta</taxon>
        <taxon>Spermatophyta</taxon>
        <taxon>Magnoliopsida</taxon>
        <taxon>eudicotyledons</taxon>
        <taxon>Gunneridae</taxon>
        <taxon>Pentapetalae</taxon>
        <taxon>rosids</taxon>
        <taxon>malvids</taxon>
        <taxon>Brassicales</taxon>
        <taxon>Brassicaceae</taxon>
        <taxon>Brassiceae</taxon>
        <taxon>Brassica</taxon>
    </lineage>
</organism>
<evidence type="ECO:0000313" key="1">
    <source>
        <dbReference type="EnsemblPlants" id="Bo3g045590.1"/>
    </source>
</evidence>
<proteinExistence type="predicted"/>
<keyword evidence="2" id="KW-1185">Reference proteome</keyword>
<reference evidence="1 2" key="1">
    <citation type="journal article" date="2014" name="Genome Biol.">
        <title>Transcriptome and methylome profiling reveals relics of genome dominance in the mesopolyploid Brassica oleracea.</title>
        <authorList>
            <person name="Parkin I.A."/>
            <person name="Koh C."/>
            <person name="Tang H."/>
            <person name="Robinson S.J."/>
            <person name="Kagale S."/>
            <person name="Clarke W.E."/>
            <person name="Town C.D."/>
            <person name="Nixon J."/>
            <person name="Krishnakumar V."/>
            <person name="Bidwell S.L."/>
            <person name="Denoeud F."/>
            <person name="Belcram H."/>
            <person name="Links M.G."/>
            <person name="Just J."/>
            <person name="Clarke C."/>
            <person name="Bender T."/>
            <person name="Huebert T."/>
            <person name="Mason A.S."/>
            <person name="Pires J.C."/>
            <person name="Barker G."/>
            <person name="Moore J."/>
            <person name="Walley P.G."/>
            <person name="Manoli S."/>
            <person name="Batley J."/>
            <person name="Edwards D."/>
            <person name="Nelson M.N."/>
            <person name="Wang X."/>
            <person name="Paterson A.H."/>
            <person name="King G."/>
            <person name="Bancroft I."/>
            <person name="Chalhoub B."/>
            <person name="Sharpe A.G."/>
        </authorList>
    </citation>
    <scope>NUCLEOTIDE SEQUENCE</scope>
    <source>
        <strain evidence="1 2">cv. TO1000</strain>
    </source>
</reference>
<reference evidence="1" key="2">
    <citation type="submission" date="2015-03" db="UniProtKB">
        <authorList>
            <consortium name="EnsemblPlants"/>
        </authorList>
    </citation>
    <scope>IDENTIFICATION</scope>
</reference>
<dbReference type="Proteomes" id="UP000032141">
    <property type="component" value="Chromosome C3"/>
</dbReference>
<dbReference type="HOGENOM" id="CLU_2430126_0_0_1"/>
<accession>A0A0D3B887</accession>
<name>A0A0D3B887_BRAOL</name>
<evidence type="ECO:0000313" key="2">
    <source>
        <dbReference type="Proteomes" id="UP000032141"/>
    </source>
</evidence>
<sequence length="91" mass="10059">MLACITQYFHIRTLDLSPLSTLSVIPHAMTRVKQLHLKLIARTHHRGVKRKRLIQLRFIDSNGKEVNQEIAAGAEVVESGSGKKIGTVSGS</sequence>
<dbReference type="STRING" id="109376.A0A0D3B887"/>
<dbReference type="eggNOG" id="KOG2929">
    <property type="taxonomic scope" value="Eukaryota"/>
</dbReference>
<dbReference type="Gramene" id="Bo3g045590.1">
    <property type="protein sequence ID" value="Bo3g045590.1"/>
    <property type="gene ID" value="Bo3g045590"/>
</dbReference>
<dbReference type="AlphaFoldDB" id="A0A0D3B887"/>
<dbReference type="EnsemblPlants" id="Bo3g045590.1">
    <property type="protein sequence ID" value="Bo3g045590.1"/>
    <property type="gene ID" value="Bo3g045590"/>
</dbReference>